<gene>
    <name evidence="7" type="ORF">G1H11_14450</name>
</gene>
<evidence type="ECO:0000256" key="4">
    <source>
        <dbReference type="PROSITE-ProRule" id="PRU00510"/>
    </source>
</evidence>
<evidence type="ECO:0000259" key="6">
    <source>
        <dbReference type="Pfam" id="PF01258"/>
    </source>
</evidence>
<evidence type="ECO:0000313" key="7">
    <source>
        <dbReference type="EMBL" id="NED96507.1"/>
    </source>
</evidence>
<evidence type="ECO:0000256" key="1">
    <source>
        <dbReference type="ARBA" id="ARBA00022723"/>
    </source>
</evidence>
<keyword evidence="3" id="KW-0862">Zinc</keyword>
<dbReference type="SUPFAM" id="SSF57716">
    <property type="entry name" value="Glucocorticoid receptor-like (DNA-binding domain)"/>
    <property type="match status" value="1"/>
</dbReference>
<dbReference type="GO" id="GO:0008270">
    <property type="term" value="F:zinc ion binding"/>
    <property type="evidence" value="ECO:0007669"/>
    <property type="project" value="UniProtKB-KW"/>
</dbReference>
<keyword evidence="8" id="KW-1185">Reference proteome</keyword>
<evidence type="ECO:0000256" key="2">
    <source>
        <dbReference type="ARBA" id="ARBA00022771"/>
    </source>
</evidence>
<dbReference type="PROSITE" id="PS51128">
    <property type="entry name" value="ZF_DKSA_2"/>
    <property type="match status" value="1"/>
</dbReference>
<dbReference type="PANTHER" id="PTHR33823">
    <property type="entry name" value="RNA POLYMERASE-BINDING TRANSCRIPTION FACTOR DKSA-RELATED"/>
    <property type="match status" value="1"/>
</dbReference>
<sequence length="105" mass="11703">MHIQSRDPQATIPPEVRARIEEALNDAATSRQRQLEDLPPPTDGDSTPNSALRGTVERILTEIRAAQDRLAVGTFGICRRCGATIPIERLELRPWVDTCVRCADR</sequence>
<evidence type="ECO:0000313" key="8">
    <source>
        <dbReference type="Proteomes" id="UP000469185"/>
    </source>
</evidence>
<dbReference type="InterPro" id="IPR000962">
    <property type="entry name" value="Znf_DskA_TraR"/>
</dbReference>
<keyword evidence="1" id="KW-0479">Metal-binding</keyword>
<evidence type="ECO:0000256" key="3">
    <source>
        <dbReference type="ARBA" id="ARBA00022833"/>
    </source>
</evidence>
<feature type="region of interest" description="Disordered" evidence="5">
    <location>
        <begin position="26"/>
        <end position="53"/>
    </location>
</feature>
<dbReference type="Gene3D" id="1.20.120.910">
    <property type="entry name" value="DksA, coiled-coil domain"/>
    <property type="match status" value="1"/>
</dbReference>
<dbReference type="Pfam" id="PF01258">
    <property type="entry name" value="zf-dskA_traR"/>
    <property type="match status" value="1"/>
</dbReference>
<protein>
    <submittedName>
        <fullName evidence="7">Molecular chaperone DnaK</fullName>
    </submittedName>
</protein>
<dbReference type="EMBL" id="JAAGOB010000007">
    <property type="protein sequence ID" value="NED96507.1"/>
    <property type="molecule type" value="Genomic_DNA"/>
</dbReference>
<feature type="domain" description="Zinc finger DksA/TraR C4-type" evidence="6">
    <location>
        <begin position="73"/>
        <end position="105"/>
    </location>
</feature>
<accession>A0A6N9YNI3</accession>
<dbReference type="RefSeq" id="WP_163819292.1">
    <property type="nucleotide sequence ID" value="NZ_JAAGOB010000007.1"/>
</dbReference>
<comment type="caution">
    <text evidence="7">The sequence shown here is derived from an EMBL/GenBank/DDBJ whole genome shotgun (WGS) entry which is preliminary data.</text>
</comment>
<reference evidence="7 8" key="1">
    <citation type="submission" date="2020-02" db="EMBL/GenBank/DDBJ databases">
        <authorList>
            <person name="Li X.-J."/>
            <person name="Feng X.-M."/>
        </authorList>
    </citation>
    <scope>NUCLEOTIDE SEQUENCE [LARGE SCALE GENOMIC DNA]</scope>
    <source>
        <strain evidence="7 8">CGMCC 4.7225</strain>
    </source>
</reference>
<proteinExistence type="predicted"/>
<name>A0A6N9YNI3_9ACTN</name>
<evidence type="ECO:0000256" key="5">
    <source>
        <dbReference type="SAM" id="MobiDB-lite"/>
    </source>
</evidence>
<dbReference type="AlphaFoldDB" id="A0A6N9YNI3"/>
<feature type="zinc finger region" description="dksA C4-type" evidence="4">
    <location>
        <begin position="78"/>
        <end position="102"/>
    </location>
</feature>
<keyword evidence="2" id="KW-0863">Zinc-finger</keyword>
<dbReference type="Proteomes" id="UP000469185">
    <property type="component" value="Unassembled WGS sequence"/>
</dbReference>
<dbReference type="PANTHER" id="PTHR33823:SF4">
    <property type="entry name" value="GENERAL STRESS PROTEIN 16O"/>
    <property type="match status" value="1"/>
</dbReference>
<organism evidence="7 8">
    <name type="scientific">Phytoactinopolyspora alkaliphila</name>
    <dbReference type="NCBI Taxonomy" id="1783498"/>
    <lineage>
        <taxon>Bacteria</taxon>
        <taxon>Bacillati</taxon>
        <taxon>Actinomycetota</taxon>
        <taxon>Actinomycetes</taxon>
        <taxon>Jiangellales</taxon>
        <taxon>Jiangellaceae</taxon>
        <taxon>Phytoactinopolyspora</taxon>
    </lineage>
</organism>